<gene>
    <name evidence="3" type="ORF">EVOR1521_LOCUS4651</name>
</gene>
<dbReference type="AlphaFoldDB" id="A0AA36HU30"/>
<evidence type="ECO:0000256" key="2">
    <source>
        <dbReference type="SAM" id="MobiDB-lite"/>
    </source>
</evidence>
<feature type="coiled-coil region" evidence="1">
    <location>
        <begin position="155"/>
        <end position="190"/>
    </location>
</feature>
<evidence type="ECO:0000256" key="1">
    <source>
        <dbReference type="SAM" id="Coils"/>
    </source>
</evidence>
<evidence type="ECO:0000313" key="4">
    <source>
        <dbReference type="Proteomes" id="UP001178507"/>
    </source>
</evidence>
<keyword evidence="1" id="KW-0175">Coiled coil</keyword>
<dbReference type="Proteomes" id="UP001178507">
    <property type="component" value="Unassembled WGS sequence"/>
</dbReference>
<sequence>MALGSESTAEEEEATPTRGSLCVHAYGRLEEVGVQPTLAALREAAREAFDLPDTEILLKGPDGQCLAPEGAPEISSVYLELQGNGLFDLEQRIDQLQHLQVSYISDRLGTLAEEQVACQASIAGLTDALIEEQAFRQEFEDAVRAEIKHECDGVALQSKRRLEQLEQRLREQVDEALQRLEERLTRDLQDLWQWTSDECRQHRDRLEGLEPRVHSFGAAAREALEFSQGLQSASQGPVKECLDAQARLSARVDDLCDTLVKEVQERMAESRRFQEELSHRDERTESLRDFGQELHAAMAHLRASPEAEKRDRDRDPLERAVGELSRQMDEWREEQGHLRRQLQEESDMRTEAQSRLARGMSLLEQAFQELQAEVKGADDPVKSSASEEKAAASSPGHQTDGDPEILEVVRQVREECFEAIQREVRSRLQDAAKLRQALEMESKSRKEAFGMIQRAVSQCGS</sequence>
<proteinExistence type="predicted"/>
<keyword evidence="4" id="KW-1185">Reference proteome</keyword>
<organism evidence="3 4">
    <name type="scientific">Effrenium voratum</name>
    <dbReference type="NCBI Taxonomy" id="2562239"/>
    <lineage>
        <taxon>Eukaryota</taxon>
        <taxon>Sar</taxon>
        <taxon>Alveolata</taxon>
        <taxon>Dinophyceae</taxon>
        <taxon>Suessiales</taxon>
        <taxon>Symbiodiniaceae</taxon>
        <taxon>Effrenium</taxon>
    </lineage>
</organism>
<feature type="region of interest" description="Disordered" evidence="2">
    <location>
        <begin position="324"/>
        <end position="352"/>
    </location>
</feature>
<name>A0AA36HU30_9DINO</name>
<comment type="caution">
    <text evidence="3">The sequence shown here is derived from an EMBL/GenBank/DDBJ whole genome shotgun (WGS) entry which is preliminary data.</text>
</comment>
<feature type="region of interest" description="Disordered" evidence="2">
    <location>
        <begin position="1"/>
        <end position="20"/>
    </location>
</feature>
<evidence type="ECO:0000313" key="3">
    <source>
        <dbReference type="EMBL" id="CAJ1375356.1"/>
    </source>
</evidence>
<reference evidence="3" key="1">
    <citation type="submission" date="2023-08" db="EMBL/GenBank/DDBJ databases">
        <authorList>
            <person name="Chen Y."/>
            <person name="Shah S."/>
            <person name="Dougan E. K."/>
            <person name="Thang M."/>
            <person name="Chan C."/>
        </authorList>
    </citation>
    <scope>NUCLEOTIDE SEQUENCE</scope>
</reference>
<protein>
    <submittedName>
        <fullName evidence="3">Uncharacterized protein</fullName>
    </submittedName>
</protein>
<feature type="region of interest" description="Disordered" evidence="2">
    <location>
        <begin position="374"/>
        <end position="403"/>
    </location>
</feature>
<accession>A0AA36HU30</accession>
<feature type="compositionally biased region" description="Basic and acidic residues" evidence="2">
    <location>
        <begin position="375"/>
        <end position="390"/>
    </location>
</feature>
<dbReference type="EMBL" id="CAUJNA010000316">
    <property type="protein sequence ID" value="CAJ1375356.1"/>
    <property type="molecule type" value="Genomic_DNA"/>
</dbReference>